<name>A0A5J9TBW6_9POAL</name>
<dbReference type="GO" id="GO:0005886">
    <property type="term" value="C:plasma membrane"/>
    <property type="evidence" value="ECO:0007669"/>
    <property type="project" value="TreeGrafter"/>
</dbReference>
<dbReference type="AlphaFoldDB" id="A0A5J9TBW6"/>
<comment type="caution">
    <text evidence="4">The sequence shown here is derived from an EMBL/GenBank/DDBJ whole genome shotgun (WGS) entry which is preliminary data.</text>
</comment>
<evidence type="ECO:0000256" key="1">
    <source>
        <dbReference type="ARBA" id="ARBA00004370"/>
    </source>
</evidence>
<sequence length="215" mass="22858">MAKGDGAKACMACCVVLFMLAVAILLVVLISAYVFISPVEVTVEEASLGRLALASSNSTTPARLAYNLTLAVAVRNPNWAIRVWRTAPLDAELRLADMPFAVVRLAGAEEGEELIRPESSAVYRVVAAAESAAVALGSDEQAEFARESGVGLFRLELVVSGEVKYQGALRLSFTVRCPLKLPLSTAPAAVAFARIERTLPPQACVYVATYIVNSN</sequence>
<gene>
    <name evidence="4" type="ORF">EJB05_42304</name>
</gene>
<accession>A0A5J9TBW6</accession>
<evidence type="ECO:0008006" key="6">
    <source>
        <dbReference type="Google" id="ProtNLM"/>
    </source>
</evidence>
<dbReference type="InterPro" id="IPR044839">
    <property type="entry name" value="NDR1-like"/>
</dbReference>
<comment type="subcellular location">
    <subcellularLocation>
        <location evidence="1">Membrane</location>
    </subcellularLocation>
</comment>
<keyword evidence="2 3" id="KW-0472">Membrane</keyword>
<evidence type="ECO:0000313" key="4">
    <source>
        <dbReference type="EMBL" id="TVU08880.1"/>
    </source>
</evidence>
<dbReference type="GO" id="GO:0098542">
    <property type="term" value="P:defense response to other organism"/>
    <property type="evidence" value="ECO:0007669"/>
    <property type="project" value="InterPro"/>
</dbReference>
<proteinExistence type="predicted"/>
<evidence type="ECO:0000313" key="5">
    <source>
        <dbReference type="Proteomes" id="UP000324897"/>
    </source>
</evidence>
<feature type="transmembrane region" description="Helical" evidence="3">
    <location>
        <begin position="12"/>
        <end position="36"/>
    </location>
</feature>
<dbReference type="PANTHER" id="PTHR31415">
    <property type="entry name" value="OS05G0367900 PROTEIN"/>
    <property type="match status" value="1"/>
</dbReference>
<feature type="non-terminal residue" evidence="4">
    <location>
        <position position="1"/>
    </location>
</feature>
<reference evidence="4 5" key="1">
    <citation type="journal article" date="2019" name="Sci. Rep.">
        <title>A high-quality genome of Eragrostis curvula grass provides insights into Poaceae evolution and supports new strategies to enhance forage quality.</title>
        <authorList>
            <person name="Carballo J."/>
            <person name="Santos B.A.C.M."/>
            <person name="Zappacosta D."/>
            <person name="Garbus I."/>
            <person name="Selva J.P."/>
            <person name="Gallo C.A."/>
            <person name="Diaz A."/>
            <person name="Albertini E."/>
            <person name="Caccamo M."/>
            <person name="Echenique V."/>
        </authorList>
    </citation>
    <scope>NUCLEOTIDE SEQUENCE [LARGE SCALE GENOMIC DNA]</scope>
    <source>
        <strain evidence="5">cv. Victoria</strain>
        <tissue evidence="4">Leaf</tissue>
    </source>
</reference>
<keyword evidence="3" id="KW-1133">Transmembrane helix</keyword>
<dbReference type="PANTHER" id="PTHR31415:SF4">
    <property type="entry name" value="NDR1_HIN1-LIKE PROTEIN 3"/>
    <property type="match status" value="1"/>
</dbReference>
<protein>
    <recommendedName>
        <fullName evidence="6">Late embryogenesis abundant protein LEA-2 subgroup domain-containing protein</fullName>
    </recommendedName>
</protein>
<keyword evidence="5" id="KW-1185">Reference proteome</keyword>
<evidence type="ECO:0000256" key="3">
    <source>
        <dbReference type="SAM" id="Phobius"/>
    </source>
</evidence>
<dbReference type="EMBL" id="RWGY01000039">
    <property type="protein sequence ID" value="TVU08880.1"/>
    <property type="molecule type" value="Genomic_DNA"/>
</dbReference>
<evidence type="ECO:0000256" key="2">
    <source>
        <dbReference type="ARBA" id="ARBA00023136"/>
    </source>
</evidence>
<keyword evidence="3" id="KW-0812">Transmembrane</keyword>
<dbReference type="GO" id="GO:0009506">
    <property type="term" value="C:plasmodesma"/>
    <property type="evidence" value="ECO:0007669"/>
    <property type="project" value="TreeGrafter"/>
</dbReference>
<dbReference type="OrthoDB" id="693965at2759"/>
<organism evidence="4 5">
    <name type="scientific">Eragrostis curvula</name>
    <name type="common">weeping love grass</name>
    <dbReference type="NCBI Taxonomy" id="38414"/>
    <lineage>
        <taxon>Eukaryota</taxon>
        <taxon>Viridiplantae</taxon>
        <taxon>Streptophyta</taxon>
        <taxon>Embryophyta</taxon>
        <taxon>Tracheophyta</taxon>
        <taxon>Spermatophyta</taxon>
        <taxon>Magnoliopsida</taxon>
        <taxon>Liliopsida</taxon>
        <taxon>Poales</taxon>
        <taxon>Poaceae</taxon>
        <taxon>PACMAD clade</taxon>
        <taxon>Chloridoideae</taxon>
        <taxon>Eragrostideae</taxon>
        <taxon>Eragrostidinae</taxon>
        <taxon>Eragrostis</taxon>
    </lineage>
</organism>
<dbReference type="Gramene" id="TVU08880">
    <property type="protein sequence ID" value="TVU08880"/>
    <property type="gene ID" value="EJB05_42304"/>
</dbReference>
<dbReference type="Proteomes" id="UP000324897">
    <property type="component" value="Chromosome 3"/>
</dbReference>